<dbReference type="InterPro" id="IPR016496">
    <property type="entry name" value="GTPase_HflX"/>
</dbReference>
<evidence type="ECO:0000256" key="1">
    <source>
        <dbReference type="SAM" id="MobiDB-lite"/>
    </source>
</evidence>
<dbReference type="AlphaFoldDB" id="A0AAW5KGE5"/>
<proteinExistence type="predicted"/>
<dbReference type="GO" id="GO:0005737">
    <property type="term" value="C:cytoplasm"/>
    <property type="evidence" value="ECO:0007669"/>
    <property type="project" value="TreeGrafter"/>
</dbReference>
<feature type="non-terminal residue" evidence="3">
    <location>
        <position position="95"/>
    </location>
</feature>
<feature type="non-terminal residue" evidence="3">
    <location>
        <position position="1"/>
    </location>
</feature>
<gene>
    <name evidence="3" type="ORF">NE646_15545</name>
</gene>
<accession>A0AAW5KGE5</accession>
<name>A0AAW5KGE5_9FIRM</name>
<dbReference type="Pfam" id="PF01926">
    <property type="entry name" value="MMR_HSR1"/>
    <property type="match status" value="1"/>
</dbReference>
<dbReference type="EMBL" id="JANGAB010000577">
    <property type="protein sequence ID" value="MCQ4951030.1"/>
    <property type="molecule type" value="Genomic_DNA"/>
</dbReference>
<dbReference type="RefSeq" id="WP_256137071.1">
    <property type="nucleotide sequence ID" value="NZ_JANGAB010000577.1"/>
</dbReference>
<dbReference type="InterPro" id="IPR027417">
    <property type="entry name" value="P-loop_NTPase"/>
</dbReference>
<feature type="compositionally biased region" description="Low complexity" evidence="1">
    <location>
        <begin position="54"/>
        <end position="73"/>
    </location>
</feature>
<dbReference type="InterPro" id="IPR006073">
    <property type="entry name" value="GTP-bd"/>
</dbReference>
<dbReference type="GO" id="GO:0043022">
    <property type="term" value="F:ribosome binding"/>
    <property type="evidence" value="ECO:0007669"/>
    <property type="project" value="TreeGrafter"/>
</dbReference>
<dbReference type="Gene3D" id="3.40.50.300">
    <property type="entry name" value="P-loop containing nucleotide triphosphate hydrolases"/>
    <property type="match status" value="1"/>
</dbReference>
<organism evidence="3 4">
    <name type="scientific">Bittarella massiliensis</name>
    <name type="common">ex Durand et al. 2017</name>
    <dbReference type="NCBI Taxonomy" id="1720313"/>
    <lineage>
        <taxon>Bacteria</taxon>
        <taxon>Bacillati</taxon>
        <taxon>Bacillota</taxon>
        <taxon>Clostridia</taxon>
        <taxon>Eubacteriales</taxon>
        <taxon>Oscillospiraceae</taxon>
        <taxon>Bittarella (ex Durand et al. 2017)</taxon>
    </lineage>
</organism>
<feature type="domain" description="Hflx-type G" evidence="2">
    <location>
        <begin position="12"/>
        <end position="54"/>
    </location>
</feature>
<protein>
    <submittedName>
        <fullName evidence="3">50S ribosome-binding GTPase</fullName>
    </submittedName>
</protein>
<dbReference type="InterPro" id="IPR030394">
    <property type="entry name" value="G_HFLX_dom"/>
</dbReference>
<dbReference type="PROSITE" id="PS51705">
    <property type="entry name" value="G_HFLX"/>
    <property type="match status" value="1"/>
</dbReference>
<dbReference type="PANTHER" id="PTHR10229:SF0">
    <property type="entry name" value="GTP-BINDING PROTEIN 6-RELATED"/>
    <property type="match status" value="1"/>
</dbReference>
<evidence type="ECO:0000313" key="3">
    <source>
        <dbReference type="EMBL" id="MCQ4951030.1"/>
    </source>
</evidence>
<dbReference type="PANTHER" id="PTHR10229">
    <property type="entry name" value="GTP-BINDING PROTEIN HFLX"/>
    <property type="match status" value="1"/>
</dbReference>
<dbReference type="Proteomes" id="UP001205063">
    <property type="component" value="Unassembled WGS sequence"/>
</dbReference>
<evidence type="ECO:0000313" key="4">
    <source>
        <dbReference type="Proteomes" id="UP001205063"/>
    </source>
</evidence>
<dbReference type="SUPFAM" id="SSF52540">
    <property type="entry name" value="P-loop containing nucleoside triphosphate hydrolases"/>
    <property type="match status" value="1"/>
</dbReference>
<comment type="caution">
    <text evidence="3">The sequence shown here is derived from an EMBL/GenBank/DDBJ whole genome shotgun (WGS) entry which is preliminary data.</text>
</comment>
<dbReference type="PRINTS" id="PR00326">
    <property type="entry name" value="GTP1OBG"/>
</dbReference>
<dbReference type="GO" id="GO:0005525">
    <property type="term" value="F:GTP binding"/>
    <property type="evidence" value="ECO:0007669"/>
    <property type="project" value="InterPro"/>
</dbReference>
<evidence type="ECO:0000259" key="2">
    <source>
        <dbReference type="PROSITE" id="PS51705"/>
    </source>
</evidence>
<feature type="region of interest" description="Disordered" evidence="1">
    <location>
        <begin position="54"/>
        <end position="95"/>
    </location>
</feature>
<reference evidence="3" key="1">
    <citation type="submission" date="2022-06" db="EMBL/GenBank/DDBJ databases">
        <title>Isolation of gut microbiota from human fecal samples.</title>
        <authorList>
            <person name="Pamer E.G."/>
            <person name="Barat B."/>
            <person name="Waligurski E."/>
            <person name="Medina S."/>
            <person name="Paddock L."/>
            <person name="Mostad J."/>
        </authorList>
    </citation>
    <scope>NUCLEOTIDE SEQUENCE</scope>
    <source>
        <strain evidence="3">DFI.7.96</strain>
    </source>
</reference>
<sequence>TTHRTRQKSGIKTVALVGYTNVGKSTLLNALTGAEVLVENKLFATLDPTARKLPCGCSPKPESSPPSSRDTVSSPPPRTPPSGAFFEHPLPAWTA</sequence>